<reference evidence="4 6" key="1">
    <citation type="submission" date="2018-08" db="EMBL/GenBank/DDBJ databases">
        <title>Genomic investigation of the strawberry pathogen Phytophthora fragariae indicates pathogenicity is determined by transcriptional variation in three key races.</title>
        <authorList>
            <person name="Adams T.M."/>
            <person name="Armitage A.D."/>
            <person name="Sobczyk M.K."/>
            <person name="Bates H.J."/>
            <person name="Dunwell J.M."/>
            <person name="Nellist C.F."/>
            <person name="Harrison R.J."/>
        </authorList>
    </citation>
    <scope>NUCLEOTIDE SEQUENCE [LARGE SCALE GENOMIC DNA]</scope>
    <source>
        <strain evidence="3 5">SCRP249</strain>
        <strain evidence="2 7">SCRP324</strain>
        <strain evidence="4 6">SCRP333</strain>
    </source>
</reference>
<name>A0A6A4B1V6_9STRA</name>
<evidence type="ECO:0000313" key="3">
    <source>
        <dbReference type="EMBL" id="KAE8958816.1"/>
    </source>
</evidence>
<evidence type="ECO:0000313" key="6">
    <source>
        <dbReference type="Proteomes" id="UP000434957"/>
    </source>
</evidence>
<dbReference type="EMBL" id="QXFU01007426">
    <property type="protein sequence ID" value="KAE8958511.1"/>
    <property type="molecule type" value="Genomic_DNA"/>
</dbReference>
<comment type="caution">
    <text evidence="4">The sequence shown here is derived from an EMBL/GenBank/DDBJ whole genome shotgun (WGS) entry which is preliminary data.</text>
</comment>
<feature type="chain" id="PRO_5036167230" description="RxLR effector protein" evidence="1">
    <location>
        <begin position="22"/>
        <end position="108"/>
    </location>
</feature>
<evidence type="ECO:0008006" key="8">
    <source>
        <dbReference type="Google" id="ProtNLM"/>
    </source>
</evidence>
<dbReference type="Proteomes" id="UP000434957">
    <property type="component" value="Unassembled WGS sequence"/>
</dbReference>
<dbReference type="EMBL" id="QXFV01007428">
    <property type="protein sequence ID" value="KAE8958816.1"/>
    <property type="molecule type" value="Genomic_DNA"/>
</dbReference>
<keyword evidence="1" id="KW-0732">Signal</keyword>
<organism evidence="4 6">
    <name type="scientific">Phytophthora rubi</name>
    <dbReference type="NCBI Taxonomy" id="129364"/>
    <lineage>
        <taxon>Eukaryota</taxon>
        <taxon>Sar</taxon>
        <taxon>Stramenopiles</taxon>
        <taxon>Oomycota</taxon>
        <taxon>Peronosporomycetes</taxon>
        <taxon>Peronosporales</taxon>
        <taxon>Peronosporaceae</taxon>
        <taxon>Phytophthora</taxon>
    </lineage>
</organism>
<keyword evidence="6" id="KW-1185">Reference proteome</keyword>
<gene>
    <name evidence="3" type="ORF">PR001_g30927</name>
    <name evidence="2" type="ORF">PR002_g30843</name>
    <name evidence="4" type="ORF">PR003_g31737</name>
</gene>
<proteinExistence type="predicted"/>
<dbReference type="Proteomes" id="UP000429607">
    <property type="component" value="Unassembled WGS sequence"/>
</dbReference>
<dbReference type="EMBL" id="QXFT01006944">
    <property type="protein sequence ID" value="KAE9267553.1"/>
    <property type="molecule type" value="Genomic_DNA"/>
</dbReference>
<evidence type="ECO:0000256" key="1">
    <source>
        <dbReference type="SAM" id="SignalP"/>
    </source>
</evidence>
<dbReference type="AlphaFoldDB" id="A0A6A4B1V6"/>
<sequence length="108" mass="11848">MLLTRLALFIALLVGTGTSSAVNLRSDPALVTGELDGGKTKRSLRVHNTNDSVDVDGAFDRSTEERVLDFLKKVKPAYKGWAFFSRVKFLVFACALKVAWIGQLKADC</sequence>
<dbReference type="Proteomes" id="UP000435112">
    <property type="component" value="Unassembled WGS sequence"/>
</dbReference>
<protein>
    <recommendedName>
        <fullName evidence="8">RxLR effector protein</fullName>
    </recommendedName>
</protein>
<dbReference type="OrthoDB" id="10403788at2759"/>
<accession>A0A6A4B1V6</accession>
<evidence type="ECO:0000313" key="2">
    <source>
        <dbReference type="EMBL" id="KAE8958511.1"/>
    </source>
</evidence>
<feature type="signal peptide" evidence="1">
    <location>
        <begin position="1"/>
        <end position="21"/>
    </location>
</feature>
<evidence type="ECO:0000313" key="7">
    <source>
        <dbReference type="Proteomes" id="UP000435112"/>
    </source>
</evidence>
<evidence type="ECO:0000313" key="5">
    <source>
        <dbReference type="Proteomes" id="UP000429607"/>
    </source>
</evidence>
<evidence type="ECO:0000313" key="4">
    <source>
        <dbReference type="EMBL" id="KAE9267553.1"/>
    </source>
</evidence>